<dbReference type="Proteomes" id="UP000310066">
    <property type="component" value="Unassembled WGS sequence"/>
</dbReference>
<evidence type="ECO:0000313" key="1">
    <source>
        <dbReference type="EMBL" id="TKA36562.1"/>
    </source>
</evidence>
<dbReference type="STRING" id="329885.A0A4U0UMU7"/>
<name>A0A4U0UMU7_9PEZI</name>
<protein>
    <submittedName>
        <fullName evidence="1">Uncharacterized protein</fullName>
    </submittedName>
</protein>
<gene>
    <name evidence="1" type="ORF">B0A54_13564</name>
</gene>
<dbReference type="OrthoDB" id="5413829at2759"/>
<feature type="non-terminal residue" evidence="1">
    <location>
        <position position="184"/>
    </location>
</feature>
<sequence>MAVTATPSNLRKQPASQQKVDNIIQPFLHKDFDPADYLNSALPALSTTVTPAQSVQHGRTVPLPELNAQLQTVLSQVNAQMTRWSNTLTQLTDEIIRCGGRLAYEVEVLRGDTTGLTDVLDNRLRKEIELLAPRHDALNGEHLENEVVTSSPHEELPKPTSAADEPEYLNQLRTLTAVRSRLDA</sequence>
<comment type="caution">
    <text evidence="1">The sequence shown here is derived from an EMBL/GenBank/DDBJ whole genome shotgun (WGS) entry which is preliminary data.</text>
</comment>
<evidence type="ECO:0000313" key="2">
    <source>
        <dbReference type="Proteomes" id="UP000310066"/>
    </source>
</evidence>
<reference evidence="1 2" key="1">
    <citation type="submission" date="2017-03" db="EMBL/GenBank/DDBJ databases">
        <title>Genomes of endolithic fungi from Antarctica.</title>
        <authorList>
            <person name="Coleine C."/>
            <person name="Masonjones S."/>
            <person name="Stajich J.E."/>
        </authorList>
    </citation>
    <scope>NUCLEOTIDE SEQUENCE [LARGE SCALE GENOMIC DNA]</scope>
    <source>
        <strain evidence="1 2">CCFEE 5311</strain>
    </source>
</reference>
<dbReference type="EMBL" id="NAJP01000059">
    <property type="protein sequence ID" value="TKA36562.1"/>
    <property type="molecule type" value="Genomic_DNA"/>
</dbReference>
<proteinExistence type="predicted"/>
<dbReference type="AlphaFoldDB" id="A0A4U0UMU7"/>
<accession>A0A4U0UMU7</accession>
<dbReference type="Gene3D" id="6.10.250.2790">
    <property type="match status" value="1"/>
</dbReference>
<organism evidence="1 2">
    <name type="scientific">Friedmanniomyces endolithicus</name>
    <dbReference type="NCBI Taxonomy" id="329885"/>
    <lineage>
        <taxon>Eukaryota</taxon>
        <taxon>Fungi</taxon>
        <taxon>Dikarya</taxon>
        <taxon>Ascomycota</taxon>
        <taxon>Pezizomycotina</taxon>
        <taxon>Dothideomycetes</taxon>
        <taxon>Dothideomycetidae</taxon>
        <taxon>Mycosphaerellales</taxon>
        <taxon>Teratosphaeriaceae</taxon>
        <taxon>Friedmanniomyces</taxon>
    </lineage>
</organism>